<dbReference type="AlphaFoldDB" id="A0A2M7RHS4"/>
<dbReference type="Proteomes" id="UP000230238">
    <property type="component" value="Unassembled WGS sequence"/>
</dbReference>
<evidence type="ECO:0000313" key="2">
    <source>
        <dbReference type="EMBL" id="PIY96264.1"/>
    </source>
</evidence>
<proteinExistence type="predicted"/>
<feature type="region of interest" description="Disordered" evidence="1">
    <location>
        <begin position="1"/>
        <end position="23"/>
    </location>
</feature>
<evidence type="ECO:0000313" key="3">
    <source>
        <dbReference type="Proteomes" id="UP000230238"/>
    </source>
</evidence>
<feature type="region of interest" description="Disordered" evidence="1">
    <location>
        <begin position="74"/>
        <end position="96"/>
    </location>
</feature>
<dbReference type="EMBL" id="PFME01000014">
    <property type="protein sequence ID" value="PIY96264.1"/>
    <property type="molecule type" value="Genomic_DNA"/>
</dbReference>
<reference evidence="3" key="1">
    <citation type="submission" date="2017-09" db="EMBL/GenBank/DDBJ databases">
        <title>Depth-based differentiation of microbial function through sediment-hosted aquifers and enrichment of novel symbionts in the deep terrestrial subsurface.</title>
        <authorList>
            <person name="Probst A.J."/>
            <person name="Ladd B."/>
            <person name="Jarett J.K."/>
            <person name="Geller-Mcgrath D.E."/>
            <person name="Sieber C.M.K."/>
            <person name="Emerson J.B."/>
            <person name="Anantharaman K."/>
            <person name="Thomas B.C."/>
            <person name="Malmstrom R."/>
            <person name="Stieglmeier M."/>
            <person name="Klingl A."/>
            <person name="Woyke T."/>
            <person name="Ryan C.M."/>
            <person name="Banfield J.F."/>
        </authorList>
    </citation>
    <scope>NUCLEOTIDE SEQUENCE [LARGE SCALE GENOMIC DNA]</scope>
</reference>
<name>A0A2M7RHS4_9BACT</name>
<sequence>MAAAEKRGRAKIPSPQPPSFLPARAKIIKSQRQDFREKKFVFYSRQTALRRYRSSEPSVLRRYRFSEPSVLRRYRSSEPSARYKNKSGEDADTKRNEVEAIQYKIERHFFESLRAPQSLERPEQRT</sequence>
<organism evidence="2 3">
    <name type="scientific">Candidatus Jorgensenbacteria bacterium CG_4_10_14_0_8_um_filter_39_13</name>
    <dbReference type="NCBI Taxonomy" id="1974589"/>
    <lineage>
        <taxon>Bacteria</taxon>
        <taxon>Candidatus Joergenseniibacteriota</taxon>
    </lineage>
</organism>
<feature type="compositionally biased region" description="Basic and acidic residues" evidence="1">
    <location>
        <begin position="86"/>
        <end position="96"/>
    </location>
</feature>
<accession>A0A2M7RHS4</accession>
<protein>
    <submittedName>
        <fullName evidence="2">Uncharacterized protein</fullName>
    </submittedName>
</protein>
<comment type="caution">
    <text evidence="2">The sequence shown here is derived from an EMBL/GenBank/DDBJ whole genome shotgun (WGS) entry which is preliminary data.</text>
</comment>
<gene>
    <name evidence="2" type="ORF">COY65_01095</name>
</gene>
<evidence type="ECO:0000256" key="1">
    <source>
        <dbReference type="SAM" id="MobiDB-lite"/>
    </source>
</evidence>